<sequence length="114" mass="12794">ENGQHDEGLLVGDGTEALIYNNWIENGSSIKKGHGVQLNGFGNTHMFNNVVVNLGIDENRTGRTAPFNKKVVSILTITVHHFQTIKMIRLKFITIPSWVLKIMHLKPIHPKISN</sequence>
<feature type="non-terminal residue" evidence="1">
    <location>
        <position position="1"/>
    </location>
</feature>
<proteinExistence type="predicted"/>
<name>A0A6S6S4R1_9BACT</name>
<protein>
    <recommendedName>
        <fullName evidence="2">Right handed beta helix domain-containing protein</fullName>
    </recommendedName>
</protein>
<gene>
    <name evidence="1" type="ORF">HELGO_WM12647</name>
</gene>
<evidence type="ECO:0008006" key="2">
    <source>
        <dbReference type="Google" id="ProtNLM"/>
    </source>
</evidence>
<accession>A0A6S6S4R1</accession>
<reference evidence="1" key="1">
    <citation type="submission" date="2020-01" db="EMBL/GenBank/DDBJ databases">
        <authorList>
            <person name="Meier V. D."/>
            <person name="Meier V D."/>
        </authorList>
    </citation>
    <scope>NUCLEOTIDE SEQUENCE</scope>
    <source>
        <strain evidence="1">HLG_WM_MAG_06</strain>
    </source>
</reference>
<dbReference type="EMBL" id="CACVAP010000032">
    <property type="protein sequence ID" value="CAA6801196.1"/>
    <property type="molecule type" value="Genomic_DNA"/>
</dbReference>
<dbReference type="AlphaFoldDB" id="A0A6S6S4R1"/>
<organism evidence="1">
    <name type="scientific">uncultured Sulfurovum sp</name>
    <dbReference type="NCBI Taxonomy" id="269237"/>
    <lineage>
        <taxon>Bacteria</taxon>
        <taxon>Pseudomonadati</taxon>
        <taxon>Campylobacterota</taxon>
        <taxon>Epsilonproteobacteria</taxon>
        <taxon>Campylobacterales</taxon>
        <taxon>Sulfurovaceae</taxon>
        <taxon>Sulfurovum</taxon>
        <taxon>environmental samples</taxon>
    </lineage>
</organism>
<evidence type="ECO:0000313" key="1">
    <source>
        <dbReference type="EMBL" id="CAA6801196.1"/>
    </source>
</evidence>